<evidence type="ECO:0000256" key="7">
    <source>
        <dbReference type="ARBA" id="ARBA00023004"/>
    </source>
</evidence>
<evidence type="ECO:0000256" key="4">
    <source>
        <dbReference type="ARBA" id="ARBA00022496"/>
    </source>
</evidence>
<dbReference type="PANTHER" id="PTHR42771">
    <property type="entry name" value="IRON(3+)-HYDROXAMATE IMPORT ATP-BINDING PROTEIN FHUC"/>
    <property type="match status" value="1"/>
</dbReference>
<dbReference type="RefSeq" id="WP_203653300.1">
    <property type="nucleotide sequence ID" value="NZ_BONR01000001.1"/>
</dbReference>
<dbReference type="Proteomes" id="UP000652354">
    <property type="component" value="Unassembled WGS sequence"/>
</dbReference>
<evidence type="ECO:0000256" key="2">
    <source>
        <dbReference type="ARBA" id="ARBA00022448"/>
    </source>
</evidence>
<organism evidence="11 12">
    <name type="scientific">Demequina activiva</name>
    <dbReference type="NCBI Taxonomy" id="1582364"/>
    <lineage>
        <taxon>Bacteria</taxon>
        <taxon>Bacillati</taxon>
        <taxon>Actinomycetota</taxon>
        <taxon>Actinomycetes</taxon>
        <taxon>Micrococcales</taxon>
        <taxon>Demequinaceae</taxon>
        <taxon>Demequina</taxon>
    </lineage>
</organism>
<dbReference type="PROSITE" id="PS50893">
    <property type="entry name" value="ABC_TRANSPORTER_2"/>
    <property type="match status" value="1"/>
</dbReference>
<evidence type="ECO:0000256" key="1">
    <source>
        <dbReference type="ARBA" id="ARBA00004202"/>
    </source>
</evidence>
<feature type="domain" description="ABC transporter" evidence="10">
    <location>
        <begin position="2"/>
        <end position="236"/>
    </location>
</feature>
<keyword evidence="9" id="KW-0472">Membrane</keyword>
<dbReference type="PANTHER" id="PTHR42771:SF3">
    <property type="entry name" value="PETROBACTIN IMPORT ATP-BINDING PROTEIN YCLP"/>
    <property type="match status" value="1"/>
</dbReference>
<accession>A0A919Q1F8</accession>
<evidence type="ECO:0000256" key="3">
    <source>
        <dbReference type="ARBA" id="ARBA00022475"/>
    </source>
</evidence>
<comment type="caution">
    <text evidence="11">The sequence shown here is derived from an EMBL/GenBank/DDBJ whole genome shotgun (WGS) entry which is preliminary data.</text>
</comment>
<keyword evidence="8" id="KW-0406">Ion transport</keyword>
<dbReference type="Gene3D" id="3.40.50.300">
    <property type="entry name" value="P-loop containing nucleotide triphosphate hydrolases"/>
    <property type="match status" value="1"/>
</dbReference>
<name>A0A919Q1F8_9MICO</name>
<evidence type="ECO:0000313" key="11">
    <source>
        <dbReference type="EMBL" id="GIG53879.1"/>
    </source>
</evidence>
<evidence type="ECO:0000259" key="10">
    <source>
        <dbReference type="PROSITE" id="PS50893"/>
    </source>
</evidence>
<dbReference type="InterPro" id="IPR051535">
    <property type="entry name" value="Siderophore_ABC-ATPase"/>
</dbReference>
<evidence type="ECO:0000256" key="6">
    <source>
        <dbReference type="ARBA" id="ARBA00022840"/>
    </source>
</evidence>
<evidence type="ECO:0000256" key="9">
    <source>
        <dbReference type="ARBA" id="ARBA00023136"/>
    </source>
</evidence>
<keyword evidence="2" id="KW-0813">Transport</keyword>
<keyword evidence="5" id="KW-0547">Nucleotide-binding</keyword>
<sequence length="252" mass="27298">MITIQDITKSYGEATVVDGVFLNLPDAGVTSIIGPNGAGKSTLLSIVSRILGADAGTVAVEGLDVFRSPSKDVAKKLSILRQDQHTSARITVGELVEFGRYPHSHGRLTPECRAAVASAIDYCDLGDLTERPIHQLSGGQRQRAYVAMVLAQDTRYVLLDEPLNNLDMVHATGLMRLLRGLADTHGKSVVLVLHDINYASVYSDRIIAMRDGAVVQDGPPARVMTPEALESVYGMAFHVHELDGDRMAAYFR</sequence>
<dbReference type="InterPro" id="IPR003439">
    <property type="entry name" value="ABC_transporter-like_ATP-bd"/>
</dbReference>
<dbReference type="CDD" id="cd03214">
    <property type="entry name" value="ABC_Iron-Siderophores_B12_Hemin"/>
    <property type="match status" value="1"/>
</dbReference>
<gene>
    <name evidence="11" type="ORF">Dac01nite_06310</name>
</gene>
<dbReference type="GO" id="GO:0016887">
    <property type="term" value="F:ATP hydrolysis activity"/>
    <property type="evidence" value="ECO:0007669"/>
    <property type="project" value="InterPro"/>
</dbReference>
<dbReference type="GO" id="GO:0005524">
    <property type="term" value="F:ATP binding"/>
    <property type="evidence" value="ECO:0007669"/>
    <property type="project" value="UniProtKB-KW"/>
</dbReference>
<keyword evidence="4" id="KW-0410">Iron transport</keyword>
<dbReference type="EMBL" id="BONR01000001">
    <property type="protein sequence ID" value="GIG53879.1"/>
    <property type="molecule type" value="Genomic_DNA"/>
</dbReference>
<dbReference type="InterPro" id="IPR027417">
    <property type="entry name" value="P-loop_NTPase"/>
</dbReference>
<reference evidence="11" key="1">
    <citation type="submission" date="2021-01" db="EMBL/GenBank/DDBJ databases">
        <title>Whole genome shotgun sequence of Demequina activiva NBRC 110675.</title>
        <authorList>
            <person name="Komaki H."/>
            <person name="Tamura T."/>
        </authorList>
    </citation>
    <scope>NUCLEOTIDE SEQUENCE</scope>
    <source>
        <strain evidence="11">NBRC 110675</strain>
    </source>
</reference>
<dbReference type="Pfam" id="PF00005">
    <property type="entry name" value="ABC_tran"/>
    <property type="match status" value="1"/>
</dbReference>
<dbReference type="InterPro" id="IPR003593">
    <property type="entry name" value="AAA+_ATPase"/>
</dbReference>
<dbReference type="SUPFAM" id="SSF52540">
    <property type="entry name" value="P-loop containing nucleoside triphosphate hydrolases"/>
    <property type="match status" value="1"/>
</dbReference>
<keyword evidence="6 11" id="KW-0067">ATP-binding</keyword>
<proteinExistence type="predicted"/>
<dbReference type="FunFam" id="3.40.50.300:FF:000134">
    <property type="entry name" value="Iron-enterobactin ABC transporter ATP-binding protein"/>
    <property type="match status" value="1"/>
</dbReference>
<evidence type="ECO:0000256" key="5">
    <source>
        <dbReference type="ARBA" id="ARBA00022741"/>
    </source>
</evidence>
<dbReference type="GO" id="GO:0005886">
    <property type="term" value="C:plasma membrane"/>
    <property type="evidence" value="ECO:0007669"/>
    <property type="project" value="UniProtKB-SubCell"/>
</dbReference>
<dbReference type="AlphaFoldDB" id="A0A919Q1F8"/>
<keyword evidence="7" id="KW-0408">Iron</keyword>
<comment type="subcellular location">
    <subcellularLocation>
        <location evidence="1">Cell membrane</location>
        <topology evidence="1">Peripheral membrane protein</topology>
    </subcellularLocation>
</comment>
<keyword evidence="12" id="KW-1185">Reference proteome</keyword>
<dbReference type="SMART" id="SM00382">
    <property type="entry name" value="AAA"/>
    <property type="match status" value="1"/>
</dbReference>
<protein>
    <submittedName>
        <fullName evidence="11">Iron ABC transporter ATP-binding protein</fullName>
    </submittedName>
</protein>
<evidence type="ECO:0000256" key="8">
    <source>
        <dbReference type="ARBA" id="ARBA00023065"/>
    </source>
</evidence>
<keyword evidence="3" id="KW-1003">Cell membrane</keyword>
<dbReference type="GO" id="GO:0006826">
    <property type="term" value="P:iron ion transport"/>
    <property type="evidence" value="ECO:0007669"/>
    <property type="project" value="UniProtKB-KW"/>
</dbReference>
<evidence type="ECO:0000313" key="12">
    <source>
        <dbReference type="Proteomes" id="UP000652354"/>
    </source>
</evidence>